<evidence type="ECO:0000313" key="8">
    <source>
        <dbReference type="Proteomes" id="UP000800096"/>
    </source>
</evidence>
<evidence type="ECO:0000313" key="7">
    <source>
        <dbReference type="EMBL" id="KAF1919445.1"/>
    </source>
</evidence>
<dbReference type="InterPro" id="IPR051694">
    <property type="entry name" value="Immunoregulatory_rcpt-like"/>
</dbReference>
<feature type="region of interest" description="Disordered" evidence="5">
    <location>
        <begin position="30"/>
        <end position="55"/>
    </location>
</feature>
<dbReference type="GO" id="GO:0016020">
    <property type="term" value="C:membrane"/>
    <property type="evidence" value="ECO:0007669"/>
    <property type="project" value="UniProtKB-SubCell"/>
</dbReference>
<feature type="region of interest" description="Disordered" evidence="5">
    <location>
        <begin position="91"/>
        <end position="110"/>
    </location>
</feature>
<keyword evidence="3 6" id="KW-1133">Transmembrane helix</keyword>
<name>A0A6A5QUR0_AMPQU</name>
<dbReference type="EMBL" id="ML979133">
    <property type="protein sequence ID" value="KAF1919445.1"/>
    <property type="molecule type" value="Genomic_DNA"/>
</dbReference>
<gene>
    <name evidence="7" type="ORF">BDU57DRAFT_141671</name>
</gene>
<reference evidence="7" key="1">
    <citation type="journal article" date="2020" name="Stud. Mycol.">
        <title>101 Dothideomycetes genomes: a test case for predicting lifestyles and emergence of pathogens.</title>
        <authorList>
            <person name="Haridas S."/>
            <person name="Albert R."/>
            <person name="Binder M."/>
            <person name="Bloem J."/>
            <person name="Labutti K."/>
            <person name="Salamov A."/>
            <person name="Andreopoulos B."/>
            <person name="Baker S."/>
            <person name="Barry K."/>
            <person name="Bills G."/>
            <person name="Bluhm B."/>
            <person name="Cannon C."/>
            <person name="Castanera R."/>
            <person name="Culley D."/>
            <person name="Daum C."/>
            <person name="Ezra D."/>
            <person name="Gonzalez J."/>
            <person name="Henrissat B."/>
            <person name="Kuo A."/>
            <person name="Liang C."/>
            <person name="Lipzen A."/>
            <person name="Lutzoni F."/>
            <person name="Magnuson J."/>
            <person name="Mondo S."/>
            <person name="Nolan M."/>
            <person name="Ohm R."/>
            <person name="Pangilinan J."/>
            <person name="Park H.-J."/>
            <person name="Ramirez L."/>
            <person name="Alfaro M."/>
            <person name="Sun H."/>
            <person name="Tritt A."/>
            <person name="Yoshinaga Y."/>
            <person name="Zwiers L.-H."/>
            <person name="Turgeon B."/>
            <person name="Goodwin S."/>
            <person name="Spatafora J."/>
            <person name="Crous P."/>
            <person name="Grigoriev I."/>
        </authorList>
    </citation>
    <scope>NUCLEOTIDE SEQUENCE</scope>
    <source>
        <strain evidence="7">HMLAC05119</strain>
    </source>
</reference>
<keyword evidence="4 6" id="KW-0472">Membrane</keyword>
<organism evidence="7 8">
    <name type="scientific">Ampelomyces quisqualis</name>
    <name type="common">Powdery mildew agent</name>
    <dbReference type="NCBI Taxonomy" id="50730"/>
    <lineage>
        <taxon>Eukaryota</taxon>
        <taxon>Fungi</taxon>
        <taxon>Dikarya</taxon>
        <taxon>Ascomycota</taxon>
        <taxon>Pezizomycotina</taxon>
        <taxon>Dothideomycetes</taxon>
        <taxon>Pleosporomycetidae</taxon>
        <taxon>Pleosporales</taxon>
        <taxon>Pleosporineae</taxon>
        <taxon>Phaeosphaeriaceae</taxon>
        <taxon>Ampelomyces</taxon>
    </lineage>
</organism>
<dbReference type="PANTHER" id="PTHR15549:SF27">
    <property type="entry name" value="CHITIN-BINDING TYPE-1 DOMAIN-CONTAINING PROTEIN"/>
    <property type="match status" value="1"/>
</dbReference>
<evidence type="ECO:0000256" key="3">
    <source>
        <dbReference type="ARBA" id="ARBA00022989"/>
    </source>
</evidence>
<dbReference type="PANTHER" id="PTHR15549">
    <property type="entry name" value="PAIRED IMMUNOGLOBULIN-LIKE TYPE 2 RECEPTOR"/>
    <property type="match status" value="1"/>
</dbReference>
<protein>
    <recommendedName>
        <fullName evidence="9">Mid2 domain-containing protein</fullName>
    </recommendedName>
</protein>
<comment type="subcellular location">
    <subcellularLocation>
        <location evidence="1">Membrane</location>
        <topology evidence="1">Single-pass membrane protein</topology>
    </subcellularLocation>
</comment>
<keyword evidence="2 6" id="KW-0812">Transmembrane</keyword>
<sequence length="133" mass="13655">MCNKKPGKVYNFPKDQEIYAATRISLSSTPAAQASSSASPSSSSKPASSSDSNSGLSKGALAGIVLGALVGIALILGGILLLFRRKKNKSKAAELSSQTHGNTAYGHAGYQYSAVEKTQSNAQGGHADSSTRH</sequence>
<evidence type="ECO:0000256" key="4">
    <source>
        <dbReference type="ARBA" id="ARBA00023136"/>
    </source>
</evidence>
<dbReference type="AlphaFoldDB" id="A0A6A5QUR0"/>
<evidence type="ECO:0000256" key="5">
    <source>
        <dbReference type="SAM" id="MobiDB-lite"/>
    </source>
</evidence>
<evidence type="ECO:0000256" key="6">
    <source>
        <dbReference type="SAM" id="Phobius"/>
    </source>
</evidence>
<evidence type="ECO:0008006" key="9">
    <source>
        <dbReference type="Google" id="ProtNLM"/>
    </source>
</evidence>
<dbReference type="Proteomes" id="UP000800096">
    <property type="component" value="Unassembled WGS sequence"/>
</dbReference>
<accession>A0A6A5QUR0</accession>
<feature type="transmembrane region" description="Helical" evidence="6">
    <location>
        <begin position="60"/>
        <end position="83"/>
    </location>
</feature>
<evidence type="ECO:0000256" key="1">
    <source>
        <dbReference type="ARBA" id="ARBA00004167"/>
    </source>
</evidence>
<keyword evidence="8" id="KW-1185">Reference proteome</keyword>
<proteinExistence type="predicted"/>
<dbReference type="GO" id="GO:0071944">
    <property type="term" value="C:cell periphery"/>
    <property type="evidence" value="ECO:0007669"/>
    <property type="project" value="UniProtKB-ARBA"/>
</dbReference>
<evidence type="ECO:0000256" key="2">
    <source>
        <dbReference type="ARBA" id="ARBA00022692"/>
    </source>
</evidence>